<proteinExistence type="predicted"/>
<dbReference type="Gene3D" id="2.60.40.790">
    <property type="match status" value="2"/>
</dbReference>
<evidence type="ECO:0000256" key="1">
    <source>
        <dbReference type="SAM" id="MobiDB-lite"/>
    </source>
</evidence>
<dbReference type="Pfam" id="PF04969">
    <property type="entry name" value="CS"/>
    <property type="match status" value="2"/>
</dbReference>
<gene>
    <name evidence="4" type="primary">LOC106815975</name>
</gene>
<dbReference type="RefSeq" id="XP_014675997.1">
    <property type="nucleotide sequence ID" value="XM_014820511.1"/>
</dbReference>
<sequence length="208" mass="23908">MEKASLETESEKSPKLSRNTDDESEKEGLLEVCGWTQDERHVKVNIDVGAGVASEDVDVIIETNLCHVKLKDGRKWRCDLFAPIQEEGSTVQHEGSTVRLTLVKFEPNVHWQQLQEKLPVMEAEKEKESEATDKPPRTYAISLAKHNWYEKAGFMVVNVYVKRTRKDVVKIDFQESSFQVIFATADEKFLSMHEDTDKDTIFSWTVML</sequence>
<dbReference type="PANTHER" id="PTHR45862">
    <property type="entry name" value="PROTEIN SGT1 HOMOLOG"/>
    <property type="match status" value="1"/>
</dbReference>
<organism evidence="3 4">
    <name type="scientific">Priapulus caudatus</name>
    <name type="common">Priapulid worm</name>
    <dbReference type="NCBI Taxonomy" id="37621"/>
    <lineage>
        <taxon>Eukaryota</taxon>
        <taxon>Metazoa</taxon>
        <taxon>Ecdysozoa</taxon>
        <taxon>Scalidophora</taxon>
        <taxon>Priapulida</taxon>
        <taxon>Priapulimorpha</taxon>
        <taxon>Priapulimorphida</taxon>
        <taxon>Priapulidae</taxon>
        <taxon>Priapulus</taxon>
    </lineage>
</organism>
<dbReference type="Proteomes" id="UP000695022">
    <property type="component" value="Unplaced"/>
</dbReference>
<protein>
    <submittedName>
        <fullName evidence="4">Ubiquitin carboxyl-terminal hydrolase 19-like</fullName>
    </submittedName>
</protein>
<evidence type="ECO:0000259" key="2">
    <source>
        <dbReference type="PROSITE" id="PS51203"/>
    </source>
</evidence>
<feature type="domain" description="CS" evidence="2">
    <location>
        <begin position="28"/>
        <end position="115"/>
    </location>
</feature>
<dbReference type="GeneID" id="106815975"/>
<name>A0ABM1EUX6_PRICU</name>
<evidence type="ECO:0000313" key="3">
    <source>
        <dbReference type="Proteomes" id="UP000695022"/>
    </source>
</evidence>
<dbReference type="SUPFAM" id="SSF49764">
    <property type="entry name" value="HSP20-like chaperones"/>
    <property type="match status" value="2"/>
</dbReference>
<dbReference type="CDD" id="cd06463">
    <property type="entry name" value="p23_like"/>
    <property type="match status" value="1"/>
</dbReference>
<evidence type="ECO:0000313" key="4">
    <source>
        <dbReference type="RefSeq" id="XP_014675997.1"/>
    </source>
</evidence>
<feature type="region of interest" description="Disordered" evidence="1">
    <location>
        <begin position="1"/>
        <end position="27"/>
    </location>
</feature>
<dbReference type="InterPro" id="IPR007052">
    <property type="entry name" value="CS_dom"/>
</dbReference>
<keyword evidence="3" id="KW-1185">Reference proteome</keyword>
<dbReference type="InterPro" id="IPR044563">
    <property type="entry name" value="Sgt1-like"/>
</dbReference>
<dbReference type="PROSITE" id="PS51203">
    <property type="entry name" value="CS"/>
    <property type="match status" value="1"/>
</dbReference>
<accession>A0ABM1EUX6</accession>
<reference evidence="4" key="1">
    <citation type="submission" date="2025-08" db="UniProtKB">
        <authorList>
            <consortium name="RefSeq"/>
        </authorList>
    </citation>
    <scope>IDENTIFICATION</scope>
</reference>
<dbReference type="InterPro" id="IPR008978">
    <property type="entry name" value="HSP20-like_chaperone"/>
</dbReference>